<dbReference type="Proteomes" id="UP000054047">
    <property type="component" value="Unassembled WGS sequence"/>
</dbReference>
<feature type="non-terminal residue" evidence="1">
    <location>
        <position position="74"/>
    </location>
</feature>
<feature type="non-terminal residue" evidence="1">
    <location>
        <position position="1"/>
    </location>
</feature>
<accession>A0A0C2BXU3</accession>
<dbReference type="EMBL" id="KN756879">
    <property type="protein sequence ID" value="KIH48793.1"/>
    <property type="molecule type" value="Genomic_DNA"/>
</dbReference>
<protein>
    <submittedName>
        <fullName evidence="1">Uncharacterized protein</fullName>
    </submittedName>
</protein>
<name>A0A0C2BXU3_9BILA</name>
<organism evidence="1 2">
    <name type="scientific">Ancylostoma duodenale</name>
    <dbReference type="NCBI Taxonomy" id="51022"/>
    <lineage>
        <taxon>Eukaryota</taxon>
        <taxon>Metazoa</taxon>
        <taxon>Ecdysozoa</taxon>
        <taxon>Nematoda</taxon>
        <taxon>Chromadorea</taxon>
        <taxon>Rhabditida</taxon>
        <taxon>Rhabditina</taxon>
        <taxon>Rhabditomorpha</taxon>
        <taxon>Strongyloidea</taxon>
        <taxon>Ancylostomatidae</taxon>
        <taxon>Ancylostomatinae</taxon>
        <taxon>Ancylostoma</taxon>
    </lineage>
</organism>
<keyword evidence="2" id="KW-1185">Reference proteome</keyword>
<evidence type="ECO:0000313" key="2">
    <source>
        <dbReference type="Proteomes" id="UP000054047"/>
    </source>
</evidence>
<dbReference type="AlphaFoldDB" id="A0A0C2BXU3"/>
<proteinExistence type="predicted"/>
<gene>
    <name evidence="1" type="ORF">ANCDUO_21134</name>
</gene>
<sequence length="74" mass="8346">VWFKATYNGSQIVTTTQIAHFVRNPSLKRKPFVYNVCSTANIVSQTFYTGGVWTSGLDVFQRLLHLLDTVVHTA</sequence>
<evidence type="ECO:0000313" key="1">
    <source>
        <dbReference type="EMBL" id="KIH48793.1"/>
    </source>
</evidence>
<reference evidence="1 2" key="1">
    <citation type="submission" date="2013-12" db="EMBL/GenBank/DDBJ databases">
        <title>Draft genome of the parsitic nematode Ancylostoma duodenale.</title>
        <authorList>
            <person name="Mitreva M."/>
        </authorList>
    </citation>
    <scope>NUCLEOTIDE SEQUENCE [LARGE SCALE GENOMIC DNA]</scope>
    <source>
        <strain evidence="1 2">Zhejiang</strain>
    </source>
</reference>